<dbReference type="EMBL" id="JAWDID010000006">
    <property type="protein sequence ID" value="MDU0339436.1"/>
    <property type="molecule type" value="Genomic_DNA"/>
</dbReference>
<evidence type="ECO:0000313" key="2">
    <source>
        <dbReference type="EMBL" id="MDU0339436.1"/>
    </source>
</evidence>
<feature type="region of interest" description="Disordered" evidence="1">
    <location>
        <begin position="101"/>
        <end position="155"/>
    </location>
</feature>
<feature type="compositionally biased region" description="Pro residues" evidence="1">
    <location>
        <begin position="127"/>
        <end position="137"/>
    </location>
</feature>
<reference evidence="2 3" key="1">
    <citation type="submission" date="2023-09" db="EMBL/GenBank/DDBJ databases">
        <title>Whole genome shotgun sequencing (WGS) of Bosea sp. ZW T0_25, isolated from stored onions (Allium cepa).</title>
        <authorList>
            <person name="Stoll D.A."/>
            <person name="Huch M."/>
        </authorList>
    </citation>
    <scope>NUCLEOTIDE SEQUENCE [LARGE SCALE GENOMIC DNA]</scope>
    <source>
        <strain evidence="2 3">ZW T0_25</strain>
    </source>
</reference>
<keyword evidence="3" id="KW-1185">Reference proteome</keyword>
<organism evidence="2 3">
    <name type="scientific">Bosea rubneri</name>
    <dbReference type="NCBI Taxonomy" id="3075434"/>
    <lineage>
        <taxon>Bacteria</taxon>
        <taxon>Pseudomonadati</taxon>
        <taxon>Pseudomonadota</taxon>
        <taxon>Alphaproteobacteria</taxon>
        <taxon>Hyphomicrobiales</taxon>
        <taxon>Boseaceae</taxon>
        <taxon>Bosea</taxon>
    </lineage>
</organism>
<evidence type="ECO:0000313" key="3">
    <source>
        <dbReference type="Proteomes" id="UP001254257"/>
    </source>
</evidence>
<name>A0ABU3S3T8_9HYPH</name>
<evidence type="ECO:0000256" key="1">
    <source>
        <dbReference type="SAM" id="MobiDB-lite"/>
    </source>
</evidence>
<accession>A0ABU3S3T8</accession>
<proteinExistence type="predicted"/>
<dbReference type="RefSeq" id="WP_316017340.1">
    <property type="nucleotide sequence ID" value="NZ_JAWDID010000006.1"/>
</dbReference>
<protein>
    <submittedName>
        <fullName evidence="2">Uncharacterized protein</fullName>
    </submittedName>
</protein>
<feature type="compositionally biased region" description="Low complexity" evidence="1">
    <location>
        <begin position="113"/>
        <end position="126"/>
    </location>
</feature>
<gene>
    <name evidence="2" type="ORF">RKE40_06075</name>
</gene>
<dbReference type="Proteomes" id="UP001254257">
    <property type="component" value="Unassembled WGS sequence"/>
</dbReference>
<comment type="caution">
    <text evidence="2">The sequence shown here is derived from an EMBL/GenBank/DDBJ whole genome shotgun (WGS) entry which is preliminary data.</text>
</comment>
<sequence>MRGFTFNEPPYGDGYINLPAAYEIRDRAAFARVQAALNDLLRKGARLKITSVACGAGGRMIDLASATLLDDAPVPRAAPAAAPASAPDGRRAVPVAGDNAVKLEDGDDSVLRAPDGPAAASAAPQQQAPPPPAPQPAPQRQASSKPAGDDEGVWDFSTYGRKAKLGIADGNHFTTLMLDCAQGSGRTTILADDPQGRYRRGSRQTFRITAGEHVVTVTGKAIYNDMDSAMQIEATIELEPLRDVLSEIARQSRFVIRTPGGSQPVDIRGAGAAIPKFLAACGRRR</sequence>